<organism evidence="5 6">
    <name type="scientific">Bursaphelenchus okinawaensis</name>
    <dbReference type="NCBI Taxonomy" id="465554"/>
    <lineage>
        <taxon>Eukaryota</taxon>
        <taxon>Metazoa</taxon>
        <taxon>Ecdysozoa</taxon>
        <taxon>Nematoda</taxon>
        <taxon>Chromadorea</taxon>
        <taxon>Rhabditida</taxon>
        <taxon>Tylenchina</taxon>
        <taxon>Tylenchomorpha</taxon>
        <taxon>Aphelenchoidea</taxon>
        <taxon>Aphelenchoididae</taxon>
        <taxon>Bursaphelenchus</taxon>
    </lineage>
</organism>
<dbReference type="PROSITE" id="PS50105">
    <property type="entry name" value="SAM_DOMAIN"/>
    <property type="match status" value="1"/>
</dbReference>
<feature type="domain" description="PDZ" evidence="4">
    <location>
        <begin position="239"/>
        <end position="295"/>
    </location>
</feature>
<dbReference type="InterPro" id="IPR017874">
    <property type="entry name" value="CRIC_domain"/>
</dbReference>
<dbReference type="PANTHER" id="PTHR12844">
    <property type="entry name" value="CONNECTOR ENCHANCER OF KINASE SUPPRESSOR OF RAS"/>
    <property type="match status" value="1"/>
</dbReference>
<dbReference type="SUPFAM" id="SSF50156">
    <property type="entry name" value="PDZ domain-like"/>
    <property type="match status" value="1"/>
</dbReference>
<dbReference type="InterPro" id="IPR013761">
    <property type="entry name" value="SAM/pointed_sf"/>
</dbReference>
<protein>
    <submittedName>
        <fullName evidence="5">Uncharacterized protein</fullName>
    </submittedName>
</protein>
<evidence type="ECO:0000256" key="1">
    <source>
        <dbReference type="ARBA" id="ARBA00009498"/>
    </source>
</evidence>
<dbReference type="InterPro" id="IPR001849">
    <property type="entry name" value="PH_domain"/>
</dbReference>
<evidence type="ECO:0000259" key="3">
    <source>
        <dbReference type="PROSITE" id="PS50105"/>
    </source>
</evidence>
<reference evidence="5" key="1">
    <citation type="submission" date="2020-09" db="EMBL/GenBank/DDBJ databases">
        <authorList>
            <person name="Kikuchi T."/>
        </authorList>
    </citation>
    <scope>NUCLEOTIDE SEQUENCE</scope>
    <source>
        <strain evidence="5">SH1</strain>
    </source>
</reference>
<evidence type="ECO:0000259" key="2">
    <source>
        <dbReference type="PROSITE" id="PS50003"/>
    </source>
</evidence>
<dbReference type="InterPro" id="IPR001660">
    <property type="entry name" value="SAM"/>
</dbReference>
<dbReference type="Proteomes" id="UP000614601">
    <property type="component" value="Unassembled WGS sequence"/>
</dbReference>
<sequence>MNKHDNLFNNNNQSTTVLVDEDSPDSFEFRNWQSRHVLNWLKGLDDALGPFIRLFAQNHVDGEKLAHLDNDRLRRLGINKEKLQCKITNSIDLLYYYEDEIDNENAQKLALKVTVCVQNLLNAVKIATPIILNPNQSSRTLVVLNSVLLFVADLHEDVAKLIFWLDRHPFNEKKWFTEIRDQLALFINEIVDCINDPNNPKFFSVPQLLVEKGKRIQQLAYDIIHSNDPVILYTAYIQRVVLMKSNDNDWGVEFKSTANGIHLVTKVKTGNQNNLAAKIHVGDEIVEINRQSVVGWKPKNIRRKWDSSVKTSPHGGYEIEITLAKRPRETWIPITLQKRTFSNVSAEIDQPPTETERNIRDFKRKIQPDFFVRHEEIGKPRQIRSASFCSGSDHQLIFNYPEEDELYRSPSPSGPTKSPTALILTEKRPIFRRASVWTESPPAVLRSPFDRLRYSDESNAWLLLLASWAETIPKNKARSQFRNLIVNGDTIKEEDEDSDAPLEELTIDLNNLDTLSDSELENLNPKPSPVEAAEWNAPIVEDITGYKFQKRVHLESSSSLTNSLESPLANIQQKITRFFHGADSEQSASDDLPQTPLRQVEEAVISRSQSPIITIHTATPSINSAAANSKVVNVVSRKSRLAPLAEPDEISDVDDERLENSGLKPVIVSLASTSNIQKSLSSDNVSRIDHSSLESLAATPSERVLGNVAEGWIRRKFLSLDGKSTGKWSKCWVMLTVNNFFVYSDQKSKHAEVVFELKQCSLNLNSKLKTSKKHVFGIQWPQGEMVFAPFSQADFSFWIQNLTGKMHTDQLPKSTLPRVTKEAVYIRDHNRDLDSGDELESNASNQASPASRVSFLFPSRLFSRLSRRGRMSYRTPASSVAANLSSE</sequence>
<dbReference type="PANTHER" id="PTHR12844:SF42">
    <property type="entry name" value="CONNECTOR ENHANCER OF KSR PROTEIN CNK"/>
    <property type="match status" value="1"/>
</dbReference>
<gene>
    <name evidence="5" type="ORF">BOKJ2_LOCUS7004</name>
</gene>
<dbReference type="PROSITE" id="PS50003">
    <property type="entry name" value="PH_DOMAIN"/>
    <property type="match status" value="1"/>
</dbReference>
<accession>A0A811KND1</accession>
<dbReference type="Gene3D" id="2.30.42.10">
    <property type="match status" value="1"/>
</dbReference>
<dbReference type="InterPro" id="IPR051566">
    <property type="entry name" value="CNKSR"/>
</dbReference>
<dbReference type="Proteomes" id="UP000783686">
    <property type="component" value="Unassembled WGS sequence"/>
</dbReference>
<comment type="caution">
    <text evidence="5">The sequence shown here is derived from an EMBL/GenBank/DDBJ whole genome shotgun (WGS) entry which is preliminary data.</text>
</comment>
<proteinExistence type="inferred from homology"/>
<dbReference type="Pfam" id="PF07647">
    <property type="entry name" value="SAM_2"/>
    <property type="match status" value="1"/>
</dbReference>
<feature type="domain" description="PH" evidence="2">
    <location>
        <begin position="706"/>
        <end position="807"/>
    </location>
</feature>
<dbReference type="Pfam" id="PF10534">
    <property type="entry name" value="CRIC_ras_sig"/>
    <property type="match status" value="1"/>
</dbReference>
<name>A0A811KND1_9BILA</name>
<dbReference type="EMBL" id="CAJFCW020000003">
    <property type="protein sequence ID" value="CAG9107448.1"/>
    <property type="molecule type" value="Genomic_DNA"/>
</dbReference>
<dbReference type="EMBL" id="CAJFDH010000003">
    <property type="protein sequence ID" value="CAD5217271.1"/>
    <property type="molecule type" value="Genomic_DNA"/>
</dbReference>
<dbReference type="PROSITE" id="PS50106">
    <property type="entry name" value="PDZ"/>
    <property type="match status" value="1"/>
</dbReference>
<dbReference type="OrthoDB" id="74412at2759"/>
<evidence type="ECO:0000313" key="6">
    <source>
        <dbReference type="Proteomes" id="UP000614601"/>
    </source>
</evidence>
<feature type="domain" description="SAM" evidence="3">
    <location>
        <begin position="32"/>
        <end position="97"/>
    </location>
</feature>
<dbReference type="Pfam" id="PF00169">
    <property type="entry name" value="PH"/>
    <property type="match status" value="1"/>
</dbReference>
<dbReference type="SMART" id="SM00454">
    <property type="entry name" value="SAM"/>
    <property type="match status" value="1"/>
</dbReference>
<dbReference type="Gene3D" id="1.10.150.50">
    <property type="entry name" value="Transcription Factor, Ets-1"/>
    <property type="match status" value="1"/>
</dbReference>
<dbReference type="Gene3D" id="2.30.29.30">
    <property type="entry name" value="Pleckstrin-homology domain (PH domain)/Phosphotyrosine-binding domain (PTB)"/>
    <property type="match status" value="1"/>
</dbReference>
<evidence type="ECO:0000313" key="5">
    <source>
        <dbReference type="EMBL" id="CAD5217271.1"/>
    </source>
</evidence>
<dbReference type="InterPro" id="IPR001478">
    <property type="entry name" value="PDZ"/>
</dbReference>
<comment type="similarity">
    <text evidence="1">Belongs to the CNKSR family.</text>
</comment>
<dbReference type="SUPFAM" id="SSF50729">
    <property type="entry name" value="PH domain-like"/>
    <property type="match status" value="1"/>
</dbReference>
<dbReference type="SMART" id="SM00233">
    <property type="entry name" value="PH"/>
    <property type="match status" value="1"/>
</dbReference>
<keyword evidence="6" id="KW-1185">Reference proteome</keyword>
<dbReference type="AlphaFoldDB" id="A0A811KND1"/>
<dbReference type="InterPro" id="IPR011993">
    <property type="entry name" value="PH-like_dom_sf"/>
</dbReference>
<evidence type="ECO:0000259" key="4">
    <source>
        <dbReference type="PROSITE" id="PS50106"/>
    </source>
</evidence>
<dbReference type="SUPFAM" id="SSF47769">
    <property type="entry name" value="SAM/Pointed domain"/>
    <property type="match status" value="1"/>
</dbReference>
<dbReference type="InterPro" id="IPR036034">
    <property type="entry name" value="PDZ_sf"/>
</dbReference>